<evidence type="ECO:0000313" key="11">
    <source>
        <dbReference type="EMBL" id="CAB4331447.1"/>
    </source>
</evidence>
<gene>
    <name evidence="13" type="ORF">UFOPK2969_01527</name>
    <name evidence="11" type="ORF">UFOPK3331_00220</name>
    <name evidence="14" type="ORF">UFOPK3785_01262</name>
    <name evidence="12" type="ORF">UFOPK4201_01453</name>
</gene>
<dbReference type="InterPro" id="IPR025857">
    <property type="entry name" value="MacB_PCD"/>
</dbReference>
<evidence type="ECO:0000256" key="4">
    <source>
        <dbReference type="ARBA" id="ARBA00022989"/>
    </source>
</evidence>
<feature type="compositionally biased region" description="Polar residues" evidence="7">
    <location>
        <begin position="87"/>
        <end position="108"/>
    </location>
</feature>
<keyword evidence="5 8" id="KW-0472">Membrane</keyword>
<protein>
    <submittedName>
        <fullName evidence="12">Unannotated protein</fullName>
    </submittedName>
</protein>
<dbReference type="EMBL" id="CAESAL010000004">
    <property type="protein sequence ID" value="CAB4331447.1"/>
    <property type="molecule type" value="Genomic_DNA"/>
</dbReference>
<feature type="transmembrane region" description="Helical" evidence="8">
    <location>
        <begin position="335"/>
        <end position="357"/>
    </location>
</feature>
<dbReference type="GO" id="GO:0005886">
    <property type="term" value="C:plasma membrane"/>
    <property type="evidence" value="ECO:0007669"/>
    <property type="project" value="UniProtKB-SubCell"/>
</dbReference>
<evidence type="ECO:0000259" key="9">
    <source>
        <dbReference type="Pfam" id="PF02687"/>
    </source>
</evidence>
<evidence type="ECO:0000256" key="7">
    <source>
        <dbReference type="SAM" id="MobiDB-lite"/>
    </source>
</evidence>
<dbReference type="PANTHER" id="PTHR30572">
    <property type="entry name" value="MEMBRANE COMPONENT OF TRANSPORTER-RELATED"/>
    <property type="match status" value="1"/>
</dbReference>
<dbReference type="EMBL" id="CAEUNJ010000069">
    <property type="protein sequence ID" value="CAB4372391.1"/>
    <property type="molecule type" value="Genomic_DNA"/>
</dbReference>
<feature type="region of interest" description="Disordered" evidence="7">
    <location>
        <begin position="60"/>
        <end position="114"/>
    </location>
</feature>
<sequence>MFFTYLRRELVNRKRQTAIVSLGLALAIAVVLVVSSLSNGAKNAQAQVLDSLYGIGTDLTVTQTPTPQQPGQGGGRQQFDVPGGQSGAATDGQQRQVNRTNLRTSPGSGTLDGSAIATVQGVPNVAAVSTALKLQNTSFSGELPQIDQGQAGTGGQGRPGQTQGQSPTLGSSSFAVTTFSVLGVDPVASTGPLSSTVLSSGRALSPTDVGQFNAVLDSTYATSESLTVGSTITLGKTDGTQDFTVVGIVSSATSAAETAANVYIPLDTAQTLSGRTGLVSTIYVTASSGASTDSVADGIRAALPDTTVSTTSDLGSSVSGSLSDASDLLGNLGKWLSIVVLALAFLIAVLFTMSGVGRRTREFGTLRALGWRKNRIVRQVASESVIQGALGGGIGLVLGFIVVKIIDSVAPSLQATTGGLQGSFSGFGGPAGSGGRAGGTAGAGRTGSTIAGAVQGGPRPPGQTGTTYQVALKAAMTPGIIALAIGLAILGGVIAGVFGGLRASRLRPADALRSVA</sequence>
<proteinExistence type="inferred from homology"/>
<evidence type="ECO:0000256" key="6">
    <source>
        <dbReference type="ARBA" id="ARBA00038076"/>
    </source>
</evidence>
<evidence type="ECO:0000256" key="2">
    <source>
        <dbReference type="ARBA" id="ARBA00022475"/>
    </source>
</evidence>
<dbReference type="GO" id="GO:0022857">
    <property type="term" value="F:transmembrane transporter activity"/>
    <property type="evidence" value="ECO:0007669"/>
    <property type="project" value="TreeGrafter"/>
</dbReference>
<dbReference type="InterPro" id="IPR050250">
    <property type="entry name" value="Macrolide_Exporter_MacB"/>
</dbReference>
<reference evidence="12" key="1">
    <citation type="submission" date="2020-05" db="EMBL/GenBank/DDBJ databases">
        <authorList>
            <person name="Chiriac C."/>
            <person name="Salcher M."/>
            <person name="Ghai R."/>
            <person name="Kavagutti S V."/>
        </authorList>
    </citation>
    <scope>NUCLEOTIDE SEQUENCE</scope>
</reference>
<evidence type="ECO:0000313" key="14">
    <source>
        <dbReference type="EMBL" id="CAB4957693.1"/>
    </source>
</evidence>
<evidence type="ECO:0000313" key="13">
    <source>
        <dbReference type="EMBL" id="CAB4802110.1"/>
    </source>
</evidence>
<keyword evidence="3 8" id="KW-0812">Transmembrane</keyword>
<keyword evidence="2" id="KW-1003">Cell membrane</keyword>
<evidence type="ECO:0000256" key="3">
    <source>
        <dbReference type="ARBA" id="ARBA00022692"/>
    </source>
</evidence>
<evidence type="ECO:0000256" key="1">
    <source>
        <dbReference type="ARBA" id="ARBA00004651"/>
    </source>
</evidence>
<dbReference type="PANTHER" id="PTHR30572:SF4">
    <property type="entry name" value="ABC TRANSPORTER PERMEASE YTRF"/>
    <property type="match status" value="1"/>
</dbReference>
<comment type="similarity">
    <text evidence="6">Belongs to the ABC-4 integral membrane protein family.</text>
</comment>
<dbReference type="InterPro" id="IPR003838">
    <property type="entry name" value="ABC3_permease_C"/>
</dbReference>
<feature type="transmembrane region" description="Helical" evidence="8">
    <location>
        <begin position="480"/>
        <end position="501"/>
    </location>
</feature>
<organism evidence="12">
    <name type="scientific">freshwater metagenome</name>
    <dbReference type="NCBI Taxonomy" id="449393"/>
    <lineage>
        <taxon>unclassified sequences</taxon>
        <taxon>metagenomes</taxon>
        <taxon>ecological metagenomes</taxon>
    </lineage>
</organism>
<dbReference type="Pfam" id="PF12704">
    <property type="entry name" value="MacB_PCD"/>
    <property type="match status" value="1"/>
</dbReference>
<feature type="region of interest" description="Disordered" evidence="7">
    <location>
        <begin position="142"/>
        <end position="170"/>
    </location>
</feature>
<dbReference type="Pfam" id="PF02687">
    <property type="entry name" value="FtsX"/>
    <property type="match status" value="1"/>
</dbReference>
<feature type="domain" description="ABC3 transporter permease C-terminal" evidence="9">
    <location>
        <begin position="336"/>
        <end position="424"/>
    </location>
</feature>
<accession>A0A6J6AQ24</accession>
<name>A0A6J6AQ24_9ZZZZ</name>
<comment type="subcellular location">
    <subcellularLocation>
        <location evidence="1">Cell membrane</location>
        <topology evidence="1">Multi-pass membrane protein</topology>
    </subcellularLocation>
</comment>
<feature type="domain" description="MacB-like periplasmic core" evidence="10">
    <location>
        <begin position="17"/>
        <end position="301"/>
    </location>
</feature>
<dbReference type="EMBL" id="CAFBNJ010000068">
    <property type="protein sequence ID" value="CAB4957693.1"/>
    <property type="molecule type" value="Genomic_DNA"/>
</dbReference>
<evidence type="ECO:0000256" key="8">
    <source>
        <dbReference type="SAM" id="Phobius"/>
    </source>
</evidence>
<feature type="transmembrane region" description="Helical" evidence="8">
    <location>
        <begin position="385"/>
        <end position="406"/>
    </location>
</feature>
<evidence type="ECO:0000259" key="10">
    <source>
        <dbReference type="Pfam" id="PF12704"/>
    </source>
</evidence>
<evidence type="ECO:0000256" key="5">
    <source>
        <dbReference type="ARBA" id="ARBA00023136"/>
    </source>
</evidence>
<evidence type="ECO:0000313" key="12">
    <source>
        <dbReference type="EMBL" id="CAB4372391.1"/>
    </source>
</evidence>
<dbReference type="EMBL" id="CAFAAD010000145">
    <property type="protein sequence ID" value="CAB4802110.1"/>
    <property type="molecule type" value="Genomic_DNA"/>
</dbReference>
<keyword evidence="4 8" id="KW-1133">Transmembrane helix</keyword>
<dbReference type="AlphaFoldDB" id="A0A6J6AQ24"/>